<dbReference type="GO" id="GO:0006310">
    <property type="term" value="P:DNA recombination"/>
    <property type="evidence" value="ECO:0007669"/>
    <property type="project" value="UniProtKB-KW"/>
</dbReference>
<name>A0A4R2F0W2_9GAMM</name>
<keyword evidence="2" id="KW-0229">DNA integration</keyword>
<dbReference type="PANTHER" id="PTHR30349">
    <property type="entry name" value="PHAGE INTEGRASE-RELATED"/>
    <property type="match status" value="1"/>
</dbReference>
<evidence type="ECO:0000256" key="1">
    <source>
        <dbReference type="ARBA" id="ARBA00008857"/>
    </source>
</evidence>
<keyword evidence="7" id="KW-1185">Reference proteome</keyword>
<dbReference type="Gene3D" id="1.10.443.10">
    <property type="entry name" value="Intergrase catalytic core"/>
    <property type="match status" value="1"/>
</dbReference>
<dbReference type="Pfam" id="PF12167">
    <property type="entry name" value="Arm-DNA-bind_2"/>
    <property type="match status" value="1"/>
</dbReference>
<keyword evidence="4" id="KW-0233">DNA recombination</keyword>
<evidence type="ECO:0000256" key="2">
    <source>
        <dbReference type="ARBA" id="ARBA00022908"/>
    </source>
</evidence>
<keyword evidence="3" id="KW-0238">DNA-binding</keyword>
<dbReference type="GO" id="GO:0003677">
    <property type="term" value="F:DNA binding"/>
    <property type="evidence" value="ECO:0007669"/>
    <property type="project" value="UniProtKB-KW"/>
</dbReference>
<organism evidence="6 7">
    <name type="scientific">Shewanella fodinae</name>
    <dbReference type="NCBI Taxonomy" id="552357"/>
    <lineage>
        <taxon>Bacteria</taxon>
        <taxon>Pseudomonadati</taxon>
        <taxon>Pseudomonadota</taxon>
        <taxon>Gammaproteobacteria</taxon>
        <taxon>Alteromonadales</taxon>
        <taxon>Shewanellaceae</taxon>
        <taxon>Shewanella</taxon>
    </lineage>
</organism>
<dbReference type="InterPro" id="IPR050090">
    <property type="entry name" value="Tyrosine_recombinase_XerCD"/>
</dbReference>
<feature type="domain" description="Tyr recombinase" evidence="5">
    <location>
        <begin position="193"/>
        <end position="377"/>
    </location>
</feature>
<dbReference type="InterPro" id="IPR011010">
    <property type="entry name" value="DNA_brk_join_enz"/>
</dbReference>
<dbReference type="CDD" id="cd01189">
    <property type="entry name" value="INT_ICEBs1_C_like"/>
    <property type="match status" value="1"/>
</dbReference>
<evidence type="ECO:0000256" key="4">
    <source>
        <dbReference type="ARBA" id="ARBA00023172"/>
    </source>
</evidence>
<evidence type="ECO:0000256" key="3">
    <source>
        <dbReference type="ARBA" id="ARBA00023125"/>
    </source>
</evidence>
<dbReference type="InterPro" id="IPR022000">
    <property type="entry name" value="Min27-like_integrase_DNA_bind"/>
</dbReference>
<dbReference type="InterPro" id="IPR010998">
    <property type="entry name" value="Integrase_recombinase_N"/>
</dbReference>
<gene>
    <name evidence="6" type="ORF">EDC91_14616</name>
</gene>
<accession>A0A4R2F0W2</accession>
<comment type="caution">
    <text evidence="6">The sequence shown here is derived from an EMBL/GenBank/DDBJ whole genome shotgun (WGS) entry which is preliminary data.</text>
</comment>
<dbReference type="SUPFAM" id="SSF56349">
    <property type="entry name" value="DNA breaking-rejoining enzymes"/>
    <property type="match status" value="1"/>
</dbReference>
<dbReference type="Pfam" id="PF00589">
    <property type="entry name" value="Phage_integrase"/>
    <property type="match status" value="1"/>
</dbReference>
<protein>
    <submittedName>
        <fullName evidence="6">Integrase</fullName>
    </submittedName>
</protein>
<dbReference type="Pfam" id="PF22022">
    <property type="entry name" value="Phage_int_M"/>
    <property type="match status" value="1"/>
</dbReference>
<sequence>MAHIRVRPNGRIQFDLHLFGRRFREGTKMMATPKNLNQAKSTLKQMNAEIDLGTFQYRDYFPRSKKVALFESLQREKHPDRLYPFFDTYANEWFERQKAKWKSSYESTVRNTLDRYLMPKFGNTLISEITLAQVDFFREDLMAEQDQYGQRKLSNRRINGILWPLVAILSLAAEEHQFTYPLRRYKALKEERADSHPMTIVEVQKFLDTVEIEWRDYFIVRFWTGMRSCEIHGLQWEHIDFDHRLIRIRQNLVNGELGDVKTPKSRRDLRMCDTLFDVFTRLKERQRGDAKFVFTHQGKPLDTHFVSTKLWYPTLKKANLIRRRPYETRHTAAVLHIAAHENPLYISQMLGHSDTKLLFNVYAPYVANASRQDGLAFSKLMREGCMAQPA</sequence>
<comment type="similarity">
    <text evidence="1">Belongs to the 'phage' integrase family.</text>
</comment>
<dbReference type="AlphaFoldDB" id="A0A4R2F0W2"/>
<dbReference type="EMBL" id="SLWF01000046">
    <property type="protein sequence ID" value="TCN77404.1"/>
    <property type="molecule type" value="Genomic_DNA"/>
</dbReference>
<evidence type="ECO:0000313" key="6">
    <source>
        <dbReference type="EMBL" id="TCN77404.1"/>
    </source>
</evidence>
<dbReference type="InterPro" id="IPR013762">
    <property type="entry name" value="Integrase-like_cat_sf"/>
</dbReference>
<dbReference type="PANTHER" id="PTHR30349:SF64">
    <property type="entry name" value="PROPHAGE INTEGRASE INTD-RELATED"/>
    <property type="match status" value="1"/>
</dbReference>
<evidence type="ECO:0000313" key="7">
    <source>
        <dbReference type="Proteomes" id="UP000294832"/>
    </source>
</evidence>
<dbReference type="InterPro" id="IPR053876">
    <property type="entry name" value="Phage_int_M"/>
</dbReference>
<dbReference type="InterPro" id="IPR002104">
    <property type="entry name" value="Integrase_catalytic"/>
</dbReference>
<dbReference type="OrthoDB" id="5391994at2"/>
<dbReference type="GO" id="GO:0015074">
    <property type="term" value="P:DNA integration"/>
    <property type="evidence" value="ECO:0007669"/>
    <property type="project" value="UniProtKB-KW"/>
</dbReference>
<proteinExistence type="inferred from homology"/>
<dbReference type="Proteomes" id="UP000294832">
    <property type="component" value="Unassembled WGS sequence"/>
</dbReference>
<dbReference type="PROSITE" id="PS51898">
    <property type="entry name" value="TYR_RECOMBINASE"/>
    <property type="match status" value="1"/>
</dbReference>
<dbReference type="Gene3D" id="1.10.150.130">
    <property type="match status" value="1"/>
</dbReference>
<evidence type="ECO:0000259" key="5">
    <source>
        <dbReference type="PROSITE" id="PS51898"/>
    </source>
</evidence>
<reference evidence="6 7" key="1">
    <citation type="submission" date="2019-03" db="EMBL/GenBank/DDBJ databases">
        <title>Freshwater and sediment microbial communities from various areas in North America, analyzing microbe dynamics in response to fracking.</title>
        <authorList>
            <person name="Lamendella R."/>
        </authorList>
    </citation>
    <scope>NUCLEOTIDE SEQUENCE [LARGE SCALE GENOMIC DNA]</scope>
    <source>
        <strain evidence="6 7">74A</strain>
    </source>
</reference>